<dbReference type="AlphaFoldDB" id="A0A921U3Q0"/>
<evidence type="ECO:0000313" key="3">
    <source>
        <dbReference type="Proteomes" id="UP000807115"/>
    </source>
</evidence>
<feature type="region of interest" description="Disordered" evidence="1">
    <location>
        <begin position="18"/>
        <end position="48"/>
    </location>
</feature>
<reference evidence="2" key="1">
    <citation type="journal article" date="2019" name="BMC Genomics">
        <title>A new reference genome for Sorghum bicolor reveals high levels of sequence similarity between sweet and grain genotypes: implications for the genetics of sugar metabolism.</title>
        <authorList>
            <person name="Cooper E.A."/>
            <person name="Brenton Z.W."/>
            <person name="Flinn B.S."/>
            <person name="Jenkins J."/>
            <person name="Shu S."/>
            <person name="Flowers D."/>
            <person name="Luo F."/>
            <person name="Wang Y."/>
            <person name="Xia P."/>
            <person name="Barry K."/>
            <person name="Daum C."/>
            <person name="Lipzen A."/>
            <person name="Yoshinaga Y."/>
            <person name="Schmutz J."/>
            <person name="Saski C."/>
            <person name="Vermerris W."/>
            <person name="Kresovich S."/>
        </authorList>
    </citation>
    <scope>NUCLEOTIDE SEQUENCE</scope>
</reference>
<sequence length="123" mass="13519">MRRLRLRLRLLRGSFNRVNTDALPYPPPAGSSPPPPRRPPPGPAAARATCLHPRPPWLSTRLASYLPLAFLPFPAAAAARGVRGVRAPRPATPPRSLWPLLFPGWPAGRSQTDTTCCYVYHVL</sequence>
<proteinExistence type="predicted"/>
<evidence type="ECO:0000313" key="2">
    <source>
        <dbReference type="EMBL" id="KAG0516864.1"/>
    </source>
</evidence>
<organism evidence="2 3">
    <name type="scientific">Sorghum bicolor</name>
    <name type="common">Sorghum</name>
    <name type="synonym">Sorghum vulgare</name>
    <dbReference type="NCBI Taxonomy" id="4558"/>
    <lineage>
        <taxon>Eukaryota</taxon>
        <taxon>Viridiplantae</taxon>
        <taxon>Streptophyta</taxon>
        <taxon>Embryophyta</taxon>
        <taxon>Tracheophyta</taxon>
        <taxon>Spermatophyta</taxon>
        <taxon>Magnoliopsida</taxon>
        <taxon>Liliopsida</taxon>
        <taxon>Poales</taxon>
        <taxon>Poaceae</taxon>
        <taxon>PACMAD clade</taxon>
        <taxon>Panicoideae</taxon>
        <taxon>Andropogonodae</taxon>
        <taxon>Andropogoneae</taxon>
        <taxon>Sorghinae</taxon>
        <taxon>Sorghum</taxon>
    </lineage>
</organism>
<reference evidence="2" key="2">
    <citation type="submission" date="2020-10" db="EMBL/GenBank/DDBJ databases">
        <authorList>
            <person name="Cooper E.A."/>
            <person name="Brenton Z.W."/>
            <person name="Flinn B.S."/>
            <person name="Jenkins J."/>
            <person name="Shu S."/>
            <person name="Flowers D."/>
            <person name="Luo F."/>
            <person name="Wang Y."/>
            <person name="Xia P."/>
            <person name="Barry K."/>
            <person name="Daum C."/>
            <person name="Lipzen A."/>
            <person name="Yoshinaga Y."/>
            <person name="Schmutz J."/>
            <person name="Saski C."/>
            <person name="Vermerris W."/>
            <person name="Kresovich S."/>
        </authorList>
    </citation>
    <scope>NUCLEOTIDE SEQUENCE</scope>
</reference>
<accession>A0A921U3Q0</accession>
<feature type="compositionally biased region" description="Pro residues" evidence="1">
    <location>
        <begin position="24"/>
        <end position="43"/>
    </location>
</feature>
<dbReference type="Proteomes" id="UP000807115">
    <property type="component" value="Chromosome 9"/>
</dbReference>
<evidence type="ECO:0000256" key="1">
    <source>
        <dbReference type="SAM" id="MobiDB-lite"/>
    </source>
</evidence>
<comment type="caution">
    <text evidence="2">The sequence shown here is derived from an EMBL/GenBank/DDBJ whole genome shotgun (WGS) entry which is preliminary data.</text>
</comment>
<gene>
    <name evidence="2" type="ORF">BDA96_09G039100</name>
</gene>
<dbReference type="EMBL" id="CM027688">
    <property type="protein sequence ID" value="KAG0516864.1"/>
    <property type="molecule type" value="Genomic_DNA"/>
</dbReference>
<protein>
    <submittedName>
        <fullName evidence="2">Uncharacterized protein</fullName>
    </submittedName>
</protein>
<name>A0A921U3Q0_SORBI</name>